<evidence type="ECO:0008006" key="3">
    <source>
        <dbReference type="Google" id="ProtNLM"/>
    </source>
</evidence>
<protein>
    <recommendedName>
        <fullName evidence="3">Helix-turn-helix domain-containing protein</fullName>
    </recommendedName>
</protein>
<accession>A0AA92FG74</accession>
<sequence>MNIVVEQKRWLSPIELETVYGFSKSAQAKMRMASNNSTLPYTKIGKKYIRYDRLLIDKWLELNQVQGVSND</sequence>
<evidence type="ECO:0000313" key="1">
    <source>
        <dbReference type="EMBL" id="QIR75215.1"/>
    </source>
</evidence>
<dbReference type="RefSeq" id="WP_167749291.1">
    <property type="nucleotide sequence ID" value="NZ_CP039734.2"/>
</dbReference>
<name>A0AA92FG74_9BACT</name>
<dbReference type="AlphaFoldDB" id="A0AA92FG74"/>
<organism evidence="1 2">
    <name type="scientific">Sulfurospirillum diekertiae</name>
    <dbReference type="NCBI Taxonomy" id="1854492"/>
    <lineage>
        <taxon>Bacteria</taxon>
        <taxon>Pseudomonadati</taxon>
        <taxon>Campylobacterota</taxon>
        <taxon>Epsilonproteobacteria</taxon>
        <taxon>Campylobacterales</taxon>
        <taxon>Sulfurospirillaceae</taxon>
        <taxon>Sulfurospirillum</taxon>
    </lineage>
</organism>
<dbReference type="EMBL" id="CP039734">
    <property type="protein sequence ID" value="QIR75215.1"/>
    <property type="molecule type" value="Genomic_DNA"/>
</dbReference>
<dbReference type="Proteomes" id="UP000502831">
    <property type="component" value="Chromosome"/>
</dbReference>
<gene>
    <name evidence="1" type="ORF">FA584_02870</name>
</gene>
<proteinExistence type="predicted"/>
<reference evidence="1 2" key="1">
    <citation type="journal article" date="2017" name="Environ. Sci. Technol.">
        <title>Organohalide Respiration with Chlorinated Ethenes under Low pH Conditions.</title>
        <authorList>
            <person name="Yang Y."/>
            <person name="Capiro N.L."/>
            <person name="Marcet T.F."/>
            <person name="Yan J."/>
            <person name="Pennell K.D."/>
            <person name="Loffler F.E."/>
        </authorList>
    </citation>
    <scope>NUCLEOTIDE SEQUENCE [LARGE SCALE GENOMIC DNA]</scope>
    <source>
        <strain evidence="1 2">ACSDCE</strain>
    </source>
</reference>
<evidence type="ECO:0000313" key="2">
    <source>
        <dbReference type="Proteomes" id="UP000502831"/>
    </source>
</evidence>